<dbReference type="EMBL" id="JAAGNN010000012">
    <property type="protein sequence ID" value="KAF4082698.1"/>
    <property type="molecule type" value="Genomic_DNA"/>
</dbReference>
<keyword evidence="7" id="KW-1133">Transmembrane helix</keyword>
<evidence type="ECO:0000256" key="7">
    <source>
        <dbReference type="SAM" id="Phobius"/>
    </source>
</evidence>
<dbReference type="AlphaFoldDB" id="A0A7J6AME9"/>
<organism evidence="8 9">
    <name type="scientific">Ameiurus melas</name>
    <name type="common">Black bullhead</name>
    <name type="synonym">Silurus melas</name>
    <dbReference type="NCBI Taxonomy" id="219545"/>
    <lineage>
        <taxon>Eukaryota</taxon>
        <taxon>Metazoa</taxon>
        <taxon>Chordata</taxon>
        <taxon>Craniata</taxon>
        <taxon>Vertebrata</taxon>
        <taxon>Euteleostomi</taxon>
        <taxon>Actinopterygii</taxon>
        <taxon>Neopterygii</taxon>
        <taxon>Teleostei</taxon>
        <taxon>Ostariophysi</taxon>
        <taxon>Siluriformes</taxon>
        <taxon>Ictaluridae</taxon>
        <taxon>Ameiurus</taxon>
    </lineage>
</organism>
<dbReference type="GO" id="GO:0012506">
    <property type="term" value="C:vesicle membrane"/>
    <property type="evidence" value="ECO:0007669"/>
    <property type="project" value="TreeGrafter"/>
</dbReference>
<evidence type="ECO:0000256" key="5">
    <source>
        <dbReference type="ARBA" id="ARBA00023302"/>
    </source>
</evidence>
<keyword evidence="3 6" id="KW-0106">Calcium</keyword>
<dbReference type="SUPFAM" id="SSF47874">
    <property type="entry name" value="Annexin"/>
    <property type="match status" value="1"/>
</dbReference>
<dbReference type="FunFam" id="1.10.220.10:FF:000002">
    <property type="entry name" value="Annexin"/>
    <property type="match status" value="1"/>
</dbReference>
<dbReference type="GO" id="GO:0005737">
    <property type="term" value="C:cytoplasm"/>
    <property type="evidence" value="ECO:0007669"/>
    <property type="project" value="TreeGrafter"/>
</dbReference>
<accession>A0A7J6AME9</accession>
<reference evidence="8 9" key="1">
    <citation type="submission" date="2020-02" db="EMBL/GenBank/DDBJ databases">
        <title>A chromosome-scale genome assembly of the black bullhead catfish (Ameiurus melas).</title>
        <authorList>
            <person name="Wen M."/>
            <person name="Zham M."/>
            <person name="Cabau C."/>
            <person name="Klopp C."/>
            <person name="Donnadieu C."/>
            <person name="Roques C."/>
            <person name="Bouchez O."/>
            <person name="Lampietro C."/>
            <person name="Jouanno E."/>
            <person name="Herpin A."/>
            <person name="Louis A."/>
            <person name="Berthelot C."/>
            <person name="Parey E."/>
            <person name="Roest-Crollius H."/>
            <person name="Braasch I."/>
            <person name="Postlethwait J."/>
            <person name="Robinson-Rechavi M."/>
            <person name="Echchiki A."/>
            <person name="Begum T."/>
            <person name="Montfort J."/>
            <person name="Schartl M."/>
            <person name="Bobe J."/>
            <person name="Guiguen Y."/>
        </authorList>
    </citation>
    <scope>NUCLEOTIDE SEQUENCE [LARGE SCALE GENOMIC DNA]</scope>
    <source>
        <strain evidence="8">M_S1</strain>
        <tissue evidence="8">Blood</tissue>
    </source>
</reference>
<keyword evidence="2 6" id="KW-0677">Repeat</keyword>
<evidence type="ECO:0000256" key="3">
    <source>
        <dbReference type="ARBA" id="ARBA00022837"/>
    </source>
</evidence>
<keyword evidence="9" id="KW-1185">Reference proteome</keyword>
<dbReference type="GO" id="GO:0005509">
    <property type="term" value="F:calcium ion binding"/>
    <property type="evidence" value="ECO:0007669"/>
    <property type="project" value="InterPro"/>
</dbReference>
<dbReference type="InterPro" id="IPR018502">
    <property type="entry name" value="Annexin_repeat"/>
</dbReference>
<keyword evidence="7" id="KW-0812">Transmembrane</keyword>
<protein>
    <recommendedName>
        <fullName evidence="6">Annexin</fullName>
    </recommendedName>
</protein>
<dbReference type="PANTHER" id="PTHR10502:SF25">
    <property type="entry name" value="ANNEXIN A3"/>
    <property type="match status" value="1"/>
</dbReference>
<evidence type="ECO:0000313" key="8">
    <source>
        <dbReference type="EMBL" id="KAF4082698.1"/>
    </source>
</evidence>
<evidence type="ECO:0000256" key="4">
    <source>
        <dbReference type="ARBA" id="ARBA00023216"/>
    </source>
</evidence>
<dbReference type="GO" id="GO:0005634">
    <property type="term" value="C:nucleus"/>
    <property type="evidence" value="ECO:0007669"/>
    <property type="project" value="TreeGrafter"/>
</dbReference>
<dbReference type="PRINTS" id="PR00196">
    <property type="entry name" value="ANNEXIN"/>
</dbReference>
<dbReference type="GO" id="GO:0005886">
    <property type="term" value="C:plasma membrane"/>
    <property type="evidence" value="ECO:0007669"/>
    <property type="project" value="TreeGrafter"/>
</dbReference>
<comment type="caution">
    <text evidence="8">The sequence shown here is derived from an EMBL/GenBank/DDBJ whole genome shotgun (WGS) entry which is preliminary data.</text>
</comment>
<dbReference type="FunFam" id="1.10.220.10:FF:000003">
    <property type="entry name" value="Annexin"/>
    <property type="match status" value="1"/>
</dbReference>
<dbReference type="FunFam" id="1.10.220.10:FF:000004">
    <property type="entry name" value="Annexin"/>
    <property type="match status" value="1"/>
</dbReference>
<dbReference type="InterPro" id="IPR037104">
    <property type="entry name" value="Annexin_sf"/>
</dbReference>
<keyword evidence="7" id="KW-0472">Membrane</keyword>
<comment type="domain">
    <text evidence="6">A pair of annexin repeats may form one binding site for calcium and phospholipid.</text>
</comment>
<evidence type="ECO:0000256" key="1">
    <source>
        <dbReference type="ARBA" id="ARBA00007831"/>
    </source>
</evidence>
<evidence type="ECO:0000256" key="6">
    <source>
        <dbReference type="RuleBase" id="RU003540"/>
    </source>
</evidence>
<dbReference type="GO" id="GO:0001786">
    <property type="term" value="F:phosphatidylserine binding"/>
    <property type="evidence" value="ECO:0007669"/>
    <property type="project" value="TreeGrafter"/>
</dbReference>
<dbReference type="Proteomes" id="UP000593565">
    <property type="component" value="Unassembled WGS sequence"/>
</dbReference>
<evidence type="ECO:0000256" key="2">
    <source>
        <dbReference type="ARBA" id="ARBA00022737"/>
    </source>
</evidence>
<name>A0A7J6AME9_AMEME</name>
<dbReference type="Pfam" id="PF00191">
    <property type="entry name" value="Annexin"/>
    <property type="match status" value="4"/>
</dbReference>
<feature type="transmembrane region" description="Helical" evidence="7">
    <location>
        <begin position="364"/>
        <end position="390"/>
    </location>
</feature>
<sequence length="414" mass="45926">MASPGSRGTIKDKAGFNAGEDAAALRKAIEGIGTNEKTLIDILTKRSSAQRQQICKAYQDATGKSLVDALKGDTKGNFEDILVALVTPPGQFDMRAIKKAIKGAGTTESTLIEILASRSNHQIKALSDAYLQETGRALTNDLKSEVGGNFGNTLTALAEGRRDESNNVDAAKAKADAKVLYEAGEKKWGTDESKFIDILCHRSVPQLRQTLVEYKNLSGKTLQQSIESEMSGNLEEVLVAIVKCVNSVPAYMAELLHKSLKGAGTNEAVLTRIMVSRSEIDMMDIKAEYKKLFGRSLYSDIKLYKPVCSSPTQREIMRERCWGSVEWRPELEILLITLRNTTRRSRDDRTRTRRCFLPEMDENLLSFAVFSAVVWLVVGLYLLVCTYLLCTVCKRMKRSEEETESSTTEVADIL</sequence>
<dbReference type="InterPro" id="IPR018252">
    <property type="entry name" value="Annexin_repeat_CS"/>
</dbReference>
<dbReference type="InterPro" id="IPR002390">
    <property type="entry name" value="ANX3"/>
</dbReference>
<proteinExistence type="inferred from homology"/>
<dbReference type="FunFam" id="1.10.220.10:FF:000001">
    <property type="entry name" value="Annexin"/>
    <property type="match status" value="1"/>
</dbReference>
<dbReference type="GO" id="GO:0005544">
    <property type="term" value="F:calcium-dependent phospholipid binding"/>
    <property type="evidence" value="ECO:0007669"/>
    <property type="project" value="UniProtKB-KW"/>
</dbReference>
<keyword evidence="4 6" id="KW-0041">Annexin</keyword>
<dbReference type="PROSITE" id="PS51897">
    <property type="entry name" value="ANNEXIN_2"/>
    <property type="match status" value="4"/>
</dbReference>
<dbReference type="PROSITE" id="PS00223">
    <property type="entry name" value="ANNEXIN_1"/>
    <property type="match status" value="2"/>
</dbReference>
<dbReference type="Gene3D" id="1.10.220.10">
    <property type="entry name" value="Annexin"/>
    <property type="match status" value="4"/>
</dbReference>
<dbReference type="SMART" id="SM00335">
    <property type="entry name" value="ANX"/>
    <property type="match status" value="4"/>
</dbReference>
<dbReference type="PRINTS" id="PR00199">
    <property type="entry name" value="ANNEXINIII"/>
</dbReference>
<dbReference type="GO" id="GO:0004859">
    <property type="term" value="F:phospholipase inhibitor activity"/>
    <property type="evidence" value="ECO:0007669"/>
    <property type="project" value="InterPro"/>
</dbReference>
<keyword evidence="5 6" id="KW-0111">Calcium/phospholipid-binding</keyword>
<gene>
    <name evidence="8" type="ORF">AMELA_G00154480</name>
</gene>
<dbReference type="PANTHER" id="PTHR10502">
    <property type="entry name" value="ANNEXIN"/>
    <property type="match status" value="1"/>
</dbReference>
<evidence type="ECO:0000313" key="9">
    <source>
        <dbReference type="Proteomes" id="UP000593565"/>
    </source>
</evidence>
<dbReference type="InterPro" id="IPR001464">
    <property type="entry name" value="Annexin"/>
</dbReference>
<comment type="similarity">
    <text evidence="1 6">Belongs to the annexin family.</text>
</comment>